<reference evidence="2 3" key="1">
    <citation type="submission" date="2019-10" db="EMBL/GenBank/DDBJ databases">
        <title>Genome Sequences from Six Type Strain Members of the Archaeal Family Sulfolobaceae: Acidianus ambivalens, Acidianus infernus, Metallosphaera prunae, Stygiolobus azoricus, Sulfolobus metallicus, and Sulfurisphaera ohwakuensis.</title>
        <authorList>
            <person name="Counts J.A."/>
            <person name="Kelly R.M."/>
        </authorList>
    </citation>
    <scope>NUCLEOTIDE SEQUENCE [LARGE SCALE GENOMIC DNA]</scope>
    <source>
        <strain evidence="2 3">TA-1</strain>
    </source>
</reference>
<reference evidence="1 4" key="2">
    <citation type="submission" date="2020-08" db="EMBL/GenBank/DDBJ databases">
        <title>Genomic Encyclopedia of Type Strains, Phase IV (KMG-IV): sequencing the most valuable type-strain genomes for metagenomic binning, comparative biology and taxonomic classification.</title>
        <authorList>
            <person name="Goeker M."/>
        </authorList>
    </citation>
    <scope>NUCLEOTIDE SEQUENCE [LARGE SCALE GENOMIC DNA]</scope>
    <source>
        <strain evidence="1 4">DSM 12421</strain>
    </source>
</reference>
<evidence type="ECO:0000313" key="3">
    <source>
        <dbReference type="Proteomes" id="UP000427373"/>
    </source>
</evidence>
<evidence type="ECO:0000313" key="4">
    <source>
        <dbReference type="Proteomes" id="UP000582213"/>
    </source>
</evidence>
<evidence type="ECO:0000313" key="1">
    <source>
        <dbReference type="EMBL" id="MBB5252627.1"/>
    </source>
</evidence>
<dbReference type="KEGG" id="soh:D1869_06915"/>
<dbReference type="Proteomes" id="UP000427373">
    <property type="component" value="Chromosome"/>
</dbReference>
<accession>A0A650CGF3</accession>
<dbReference type="Proteomes" id="UP000582213">
    <property type="component" value="Unassembled WGS sequence"/>
</dbReference>
<dbReference type="OrthoDB" id="372480at2157"/>
<dbReference type="GeneID" id="42800963"/>
<protein>
    <submittedName>
        <fullName evidence="2">Uncharacterized protein</fullName>
    </submittedName>
</protein>
<dbReference type="EMBL" id="CP045484">
    <property type="protein sequence ID" value="QGR16934.1"/>
    <property type="molecule type" value="Genomic_DNA"/>
</dbReference>
<gene>
    <name evidence="2" type="ORF">D1869_06915</name>
    <name evidence="1" type="ORF">HNQ62_000345</name>
</gene>
<organism evidence="2 3">
    <name type="scientific">Sulfurisphaera ohwakuensis</name>
    <dbReference type="NCBI Taxonomy" id="69656"/>
    <lineage>
        <taxon>Archaea</taxon>
        <taxon>Thermoproteota</taxon>
        <taxon>Thermoprotei</taxon>
        <taxon>Sulfolobales</taxon>
        <taxon>Sulfolobaceae</taxon>
        <taxon>Sulfurisphaera</taxon>
    </lineage>
</organism>
<sequence length="150" mass="17983">MPFLKNSYIIDGNCKYNIKNKDIYTFVDFEHIFNNLDDSTKNKLSLNKEHCDAILVSNNSVEIIEMLMNTDRDLLEFLNKFEYCINFLEYLNKNRISLFQEEIKLVTVINPNKLMEFYQYSKNFKNLLKHYKKNILLKYDPQLVPISCED</sequence>
<evidence type="ECO:0000313" key="2">
    <source>
        <dbReference type="EMBL" id="QGR16934.1"/>
    </source>
</evidence>
<dbReference type="AlphaFoldDB" id="A0A650CGF3"/>
<keyword evidence="3" id="KW-1185">Reference proteome</keyword>
<dbReference type="EMBL" id="JACHFY010000001">
    <property type="protein sequence ID" value="MBB5252627.1"/>
    <property type="molecule type" value="Genomic_DNA"/>
</dbReference>
<dbReference type="RefSeq" id="WP_156014485.1">
    <property type="nucleotide sequence ID" value="NZ_CP045484.1"/>
</dbReference>
<name>A0A650CGF3_SULOH</name>
<proteinExistence type="predicted"/>